<accession>A0A3G5A3C5</accession>
<dbReference type="EMBL" id="MK072298">
    <property type="protein sequence ID" value="AYV81728.1"/>
    <property type="molecule type" value="Genomic_DNA"/>
</dbReference>
<proteinExistence type="predicted"/>
<evidence type="ECO:0000313" key="1">
    <source>
        <dbReference type="EMBL" id="AYV81728.1"/>
    </source>
</evidence>
<reference evidence="1" key="1">
    <citation type="submission" date="2018-10" db="EMBL/GenBank/DDBJ databases">
        <title>Hidden diversity of soil giant viruses.</title>
        <authorList>
            <person name="Schulz F."/>
            <person name="Alteio L."/>
            <person name="Goudeau D."/>
            <person name="Ryan E.M."/>
            <person name="Malmstrom R.R."/>
            <person name="Blanchard J."/>
            <person name="Woyke T."/>
        </authorList>
    </citation>
    <scope>NUCLEOTIDE SEQUENCE</scope>
    <source>
        <strain evidence="1">HAV1</strain>
    </source>
</reference>
<name>A0A3G5A3C5_9VIRU</name>
<sequence length="107" mass="12311">MNQKILTNEATLTPPYHAAIDPTTNAIINFTPKSDPSNLSETFYPTIQGPYISIEDINRDQTSALSDQKYWNYGNDPLPSIISGGNLYYTKYQKYKQKYLKLKRTIR</sequence>
<organism evidence="1">
    <name type="scientific">Harvfovirus sp</name>
    <dbReference type="NCBI Taxonomy" id="2487768"/>
    <lineage>
        <taxon>Viruses</taxon>
        <taxon>Varidnaviria</taxon>
        <taxon>Bamfordvirae</taxon>
        <taxon>Nucleocytoviricota</taxon>
        <taxon>Megaviricetes</taxon>
        <taxon>Imitervirales</taxon>
        <taxon>Mimiviridae</taxon>
        <taxon>Klosneuvirinae</taxon>
    </lineage>
</organism>
<gene>
    <name evidence="1" type="ORF">Harvfovirus56_5</name>
</gene>
<protein>
    <submittedName>
        <fullName evidence="1">Uncharacterized protein</fullName>
    </submittedName>
</protein>